<evidence type="ECO:0000256" key="3">
    <source>
        <dbReference type="ARBA" id="ARBA00022475"/>
    </source>
</evidence>
<evidence type="ECO:0000256" key="6">
    <source>
        <dbReference type="ARBA" id="ARBA00023136"/>
    </source>
</evidence>
<dbReference type="RefSeq" id="WP_271688233.1">
    <property type="nucleotide sequence ID" value="NZ_CP116423.1"/>
</dbReference>
<dbReference type="PANTHER" id="PTHR43141">
    <property type="entry name" value="CYTOCHROME BD2 SUBUNIT II"/>
    <property type="match status" value="1"/>
</dbReference>
<dbReference type="PIRSF" id="PIRSF000267">
    <property type="entry name" value="Cyt_oxidse_sub2"/>
    <property type="match status" value="1"/>
</dbReference>
<keyword evidence="3" id="KW-1003">Cell membrane</keyword>
<dbReference type="GO" id="GO:0019646">
    <property type="term" value="P:aerobic electron transport chain"/>
    <property type="evidence" value="ECO:0007669"/>
    <property type="project" value="TreeGrafter"/>
</dbReference>
<name>A0AAX3LMB1_9RHOB</name>
<dbReference type="EMBL" id="CP116423">
    <property type="protein sequence ID" value="WCE69869.1"/>
    <property type="molecule type" value="Genomic_DNA"/>
</dbReference>
<evidence type="ECO:0000256" key="2">
    <source>
        <dbReference type="ARBA" id="ARBA00007543"/>
    </source>
</evidence>
<dbReference type="Pfam" id="PF02322">
    <property type="entry name" value="Cyt_bd_oxida_II"/>
    <property type="match status" value="1"/>
</dbReference>
<evidence type="ECO:0000256" key="1">
    <source>
        <dbReference type="ARBA" id="ARBA00004651"/>
    </source>
</evidence>
<keyword evidence="5 7" id="KW-1133">Transmembrane helix</keyword>
<evidence type="ECO:0000313" key="8">
    <source>
        <dbReference type="EMBL" id="WCE69869.1"/>
    </source>
</evidence>
<keyword evidence="4 7" id="KW-0812">Transmembrane</keyword>
<sequence length="335" mass="37081">MFGLELSFIWAGIIAAAVLIYVILDGFDLGVGLLFPMTKDEGERNVMMNSVAPIWDGNETWLVLGGGGLFAVFPLAYAVVMPALYMPIILMLLGLIFRGVAFEYRWRTKRWKPLWDMAFFGGSLVASFCQGIALGALVQGIEIEGRAYAGGWWDWLTPFSILTGMAVTTGYALLGATWLNMKLEGRIQAHMRRLAWPLAVATLVFMGLVSLWTPFTDAVYFERWFAWPTALFSGIVPLLVALAAFGMLRGLQRRGDKQPFFCALALFVLGFIGIGISFYPHMVPPSLTIAEAAAPDESLMFALVGTLVLLPLILSYTAYAYWVFRGKIDPEEGYH</sequence>
<gene>
    <name evidence="8" type="primary">cydB</name>
    <name evidence="8" type="ORF">PL336_13845</name>
</gene>
<feature type="transmembrane region" description="Helical" evidence="7">
    <location>
        <begin position="299"/>
        <end position="324"/>
    </location>
</feature>
<dbReference type="InterPro" id="IPR003317">
    <property type="entry name" value="Cyt-d_oxidase_su2"/>
</dbReference>
<feature type="transmembrane region" description="Helical" evidence="7">
    <location>
        <begin position="114"/>
        <end position="138"/>
    </location>
</feature>
<dbReference type="GO" id="GO:0016682">
    <property type="term" value="F:oxidoreductase activity, acting on diphenols and related substances as donors, oxygen as acceptor"/>
    <property type="evidence" value="ECO:0007669"/>
    <property type="project" value="TreeGrafter"/>
</dbReference>
<evidence type="ECO:0000256" key="4">
    <source>
        <dbReference type="ARBA" id="ARBA00022692"/>
    </source>
</evidence>
<feature type="transmembrane region" description="Helical" evidence="7">
    <location>
        <begin position="224"/>
        <end position="248"/>
    </location>
</feature>
<organism evidence="8 9">
    <name type="scientific">Sulfitobacter faviae</name>
    <dbReference type="NCBI Taxonomy" id="1775881"/>
    <lineage>
        <taxon>Bacteria</taxon>
        <taxon>Pseudomonadati</taxon>
        <taxon>Pseudomonadota</taxon>
        <taxon>Alphaproteobacteria</taxon>
        <taxon>Rhodobacterales</taxon>
        <taxon>Roseobacteraceae</taxon>
        <taxon>Sulfitobacter</taxon>
    </lineage>
</organism>
<dbReference type="GO" id="GO:0070069">
    <property type="term" value="C:cytochrome complex"/>
    <property type="evidence" value="ECO:0007669"/>
    <property type="project" value="TreeGrafter"/>
</dbReference>
<feature type="transmembrane region" description="Helical" evidence="7">
    <location>
        <begin position="6"/>
        <end position="37"/>
    </location>
</feature>
<proteinExistence type="inferred from homology"/>
<dbReference type="PANTHER" id="PTHR43141:SF4">
    <property type="entry name" value="CYTOCHROME BD2 SUBUNIT II"/>
    <property type="match status" value="1"/>
</dbReference>
<evidence type="ECO:0000313" key="9">
    <source>
        <dbReference type="Proteomes" id="UP001210770"/>
    </source>
</evidence>
<dbReference type="Proteomes" id="UP001210770">
    <property type="component" value="Chromosome"/>
</dbReference>
<comment type="similarity">
    <text evidence="2">Belongs to the cytochrome ubiquinol oxidase subunit 2 family.</text>
</comment>
<feature type="transmembrane region" description="Helical" evidence="7">
    <location>
        <begin position="83"/>
        <end position="102"/>
    </location>
</feature>
<protein>
    <submittedName>
        <fullName evidence="8">Cytochrome d ubiquinol oxidase subunit II</fullName>
    </submittedName>
</protein>
<feature type="transmembrane region" description="Helical" evidence="7">
    <location>
        <begin position="193"/>
        <end position="212"/>
    </location>
</feature>
<accession>A0AAX3LMB1</accession>
<evidence type="ECO:0000256" key="5">
    <source>
        <dbReference type="ARBA" id="ARBA00022989"/>
    </source>
</evidence>
<comment type="subcellular location">
    <subcellularLocation>
        <location evidence="1">Cell membrane</location>
        <topology evidence="1">Multi-pass membrane protein</topology>
    </subcellularLocation>
</comment>
<keyword evidence="6 7" id="KW-0472">Membrane</keyword>
<evidence type="ECO:0000256" key="7">
    <source>
        <dbReference type="SAM" id="Phobius"/>
    </source>
</evidence>
<dbReference type="NCBIfam" id="TIGR00203">
    <property type="entry name" value="cydB"/>
    <property type="match status" value="1"/>
</dbReference>
<dbReference type="AlphaFoldDB" id="A0AAX3LMB1"/>
<dbReference type="GO" id="GO:0009055">
    <property type="term" value="F:electron transfer activity"/>
    <property type="evidence" value="ECO:0007669"/>
    <property type="project" value="TreeGrafter"/>
</dbReference>
<dbReference type="GO" id="GO:0005886">
    <property type="term" value="C:plasma membrane"/>
    <property type="evidence" value="ECO:0007669"/>
    <property type="project" value="UniProtKB-SubCell"/>
</dbReference>
<reference evidence="8" key="1">
    <citation type="submission" date="2023-01" db="EMBL/GenBank/DDBJ databases">
        <title>Comparative genomic analysis of cold water coral derived Sulfitobacter faviae: insights into their metabolism and habitat adaptation.</title>
        <authorList>
            <person name="Guo Y."/>
            <person name="Lin S."/>
            <person name="Huang Z."/>
            <person name="Tang K."/>
            <person name="Wang X."/>
        </authorList>
    </citation>
    <scope>NUCLEOTIDE SEQUENCE</scope>
    <source>
        <strain evidence="8">SCSIO W_1865</strain>
    </source>
</reference>
<feature type="transmembrane region" description="Helical" evidence="7">
    <location>
        <begin position="260"/>
        <end position="279"/>
    </location>
</feature>
<feature type="transmembrane region" description="Helical" evidence="7">
    <location>
        <begin position="158"/>
        <end position="181"/>
    </location>
</feature>